<dbReference type="RefSeq" id="WP_126691308.1">
    <property type="nucleotide sequence ID" value="NZ_RXOF01000001.1"/>
</dbReference>
<dbReference type="PANTHER" id="PTHR48111">
    <property type="entry name" value="REGULATOR OF RPOS"/>
    <property type="match status" value="1"/>
</dbReference>
<evidence type="ECO:0000259" key="4">
    <source>
        <dbReference type="PROSITE" id="PS50930"/>
    </source>
</evidence>
<dbReference type="EMBL" id="RXOF01000001">
    <property type="protein sequence ID" value="RTQ53381.1"/>
    <property type="molecule type" value="Genomic_DNA"/>
</dbReference>
<dbReference type="Pfam" id="PF00072">
    <property type="entry name" value="Response_reg"/>
    <property type="match status" value="1"/>
</dbReference>
<dbReference type="GO" id="GO:0006355">
    <property type="term" value="P:regulation of DNA-templated transcription"/>
    <property type="evidence" value="ECO:0007669"/>
    <property type="project" value="TreeGrafter"/>
</dbReference>
<evidence type="ECO:0000313" key="5">
    <source>
        <dbReference type="EMBL" id="RTQ53381.1"/>
    </source>
</evidence>
<reference evidence="5 6" key="1">
    <citation type="submission" date="2018-12" db="EMBL/GenBank/DDBJ databases">
        <title>Hymenobacter gummosus sp. nov., isolated from a spring.</title>
        <authorList>
            <person name="Nie L."/>
        </authorList>
    </citation>
    <scope>NUCLEOTIDE SEQUENCE [LARGE SCALE GENOMIC DNA]</scope>
    <source>
        <strain evidence="5 6">KCTC 52166</strain>
    </source>
</reference>
<feature type="modified residue" description="4-aspartylphosphate" evidence="2">
    <location>
        <position position="54"/>
    </location>
</feature>
<dbReference type="InterPro" id="IPR007492">
    <property type="entry name" value="LytTR_DNA-bd_dom"/>
</dbReference>
<dbReference type="PROSITE" id="PS50930">
    <property type="entry name" value="HTH_LYTTR"/>
    <property type="match status" value="1"/>
</dbReference>
<dbReference type="Gene3D" id="3.40.50.2300">
    <property type="match status" value="1"/>
</dbReference>
<evidence type="ECO:0000256" key="2">
    <source>
        <dbReference type="PROSITE-ProRule" id="PRU00169"/>
    </source>
</evidence>
<dbReference type="GO" id="GO:0000156">
    <property type="term" value="F:phosphorelay response regulator activity"/>
    <property type="evidence" value="ECO:0007669"/>
    <property type="project" value="TreeGrafter"/>
</dbReference>
<dbReference type="PROSITE" id="PS50110">
    <property type="entry name" value="RESPONSE_REGULATORY"/>
    <property type="match status" value="1"/>
</dbReference>
<feature type="domain" description="Response regulatory" evidence="3">
    <location>
        <begin position="3"/>
        <end position="114"/>
    </location>
</feature>
<dbReference type="SMART" id="SM00850">
    <property type="entry name" value="LytTR"/>
    <property type="match status" value="1"/>
</dbReference>
<organism evidence="5 6">
    <name type="scientific">Hymenobacter gummosus</name>
    <dbReference type="NCBI Taxonomy" id="1776032"/>
    <lineage>
        <taxon>Bacteria</taxon>
        <taxon>Pseudomonadati</taxon>
        <taxon>Bacteroidota</taxon>
        <taxon>Cytophagia</taxon>
        <taxon>Cytophagales</taxon>
        <taxon>Hymenobacteraceae</taxon>
        <taxon>Hymenobacter</taxon>
    </lineage>
</organism>
<dbReference type="GO" id="GO:0000976">
    <property type="term" value="F:transcription cis-regulatory region binding"/>
    <property type="evidence" value="ECO:0007669"/>
    <property type="project" value="TreeGrafter"/>
</dbReference>
<sequence>MLRCLLVDDEPLALRLLAGYVERIPFLELVGTCRSAIEAMQVLQRESVDVLFLDVQMPDLTGVDFVRTIRPNAAVVFTTAYKQYAVEGFDLDAVDYLIKPIPFDRFLKAATKVQERLQPAAPPAPAAAPVAPPAAPAEEYIFVKADYHTQRVTLRDIRYLEGLKDYVKIHLGAAKPMLTLNSLRAFEERLPATEFVRVHRSYIVALSWIDSIRKNRIYMGEVVIPIGDAYAESFHQLIEQRNMH</sequence>
<comment type="caution">
    <text evidence="5">The sequence shown here is derived from an EMBL/GenBank/DDBJ whole genome shotgun (WGS) entry which is preliminary data.</text>
</comment>
<evidence type="ECO:0000256" key="1">
    <source>
        <dbReference type="ARBA" id="ARBA00023125"/>
    </source>
</evidence>
<evidence type="ECO:0000313" key="6">
    <source>
        <dbReference type="Proteomes" id="UP000282184"/>
    </source>
</evidence>
<keyword evidence="1" id="KW-0238">DNA-binding</keyword>
<dbReference type="GO" id="GO:0005829">
    <property type="term" value="C:cytosol"/>
    <property type="evidence" value="ECO:0007669"/>
    <property type="project" value="TreeGrafter"/>
</dbReference>
<dbReference type="AlphaFoldDB" id="A0A431U862"/>
<name>A0A431U862_9BACT</name>
<dbReference type="SUPFAM" id="SSF52172">
    <property type="entry name" value="CheY-like"/>
    <property type="match status" value="1"/>
</dbReference>
<proteinExistence type="predicted"/>
<keyword evidence="2" id="KW-0597">Phosphoprotein</keyword>
<dbReference type="Pfam" id="PF04397">
    <property type="entry name" value="LytTR"/>
    <property type="match status" value="1"/>
</dbReference>
<dbReference type="Proteomes" id="UP000282184">
    <property type="component" value="Unassembled WGS sequence"/>
</dbReference>
<dbReference type="InterPro" id="IPR001789">
    <property type="entry name" value="Sig_transdc_resp-reg_receiver"/>
</dbReference>
<gene>
    <name evidence="5" type="ORF">EJV47_01165</name>
</gene>
<keyword evidence="6" id="KW-1185">Reference proteome</keyword>
<dbReference type="PANTHER" id="PTHR48111:SF17">
    <property type="entry name" value="TRANSCRIPTIONAL REGULATORY PROTEIN YPDB"/>
    <property type="match status" value="1"/>
</dbReference>
<protein>
    <submittedName>
        <fullName evidence="5">Response regulator transcription factor</fullName>
    </submittedName>
</protein>
<dbReference type="OrthoDB" id="1646880at2"/>
<dbReference type="InterPro" id="IPR039420">
    <property type="entry name" value="WalR-like"/>
</dbReference>
<dbReference type="Gene3D" id="2.40.50.1020">
    <property type="entry name" value="LytTr DNA-binding domain"/>
    <property type="match status" value="1"/>
</dbReference>
<dbReference type="InterPro" id="IPR011006">
    <property type="entry name" value="CheY-like_superfamily"/>
</dbReference>
<feature type="domain" description="HTH LytTR-type" evidence="4">
    <location>
        <begin position="154"/>
        <end position="240"/>
    </location>
</feature>
<dbReference type="SMART" id="SM00448">
    <property type="entry name" value="REC"/>
    <property type="match status" value="1"/>
</dbReference>
<dbReference type="FunFam" id="3.40.50.2300:FF:000051">
    <property type="entry name" value="Two-component response regulator yehT"/>
    <property type="match status" value="1"/>
</dbReference>
<evidence type="ECO:0000259" key="3">
    <source>
        <dbReference type="PROSITE" id="PS50110"/>
    </source>
</evidence>
<dbReference type="GO" id="GO:0032993">
    <property type="term" value="C:protein-DNA complex"/>
    <property type="evidence" value="ECO:0007669"/>
    <property type="project" value="TreeGrafter"/>
</dbReference>
<accession>A0A431U862</accession>